<comment type="similarity">
    <text evidence="2">Belongs to the glycosyl hydrolase 20 family.</text>
</comment>
<dbReference type="PANTHER" id="PTHR22600">
    <property type="entry name" value="BETA-HEXOSAMINIDASE"/>
    <property type="match status" value="1"/>
</dbReference>
<evidence type="ECO:0000256" key="2">
    <source>
        <dbReference type="ARBA" id="ARBA00006285"/>
    </source>
</evidence>
<dbReference type="Gene3D" id="3.30.379.10">
    <property type="entry name" value="Chitobiase/beta-hexosaminidase domain 2-like"/>
    <property type="match status" value="1"/>
</dbReference>
<evidence type="ECO:0000256" key="5">
    <source>
        <dbReference type="ARBA" id="ARBA00023295"/>
    </source>
</evidence>
<evidence type="ECO:0000256" key="9">
    <source>
        <dbReference type="SAM" id="SignalP"/>
    </source>
</evidence>
<evidence type="ECO:0000313" key="12">
    <source>
        <dbReference type="Proteomes" id="UP000310477"/>
    </source>
</evidence>
<dbReference type="GO" id="GO:0005975">
    <property type="term" value="P:carbohydrate metabolic process"/>
    <property type="evidence" value="ECO:0007669"/>
    <property type="project" value="InterPro"/>
</dbReference>
<dbReference type="PANTHER" id="PTHR22600:SF57">
    <property type="entry name" value="BETA-N-ACETYLHEXOSAMINIDASE"/>
    <property type="match status" value="1"/>
</dbReference>
<dbReference type="EC" id="3.2.1.52" evidence="3"/>
<dbReference type="AlphaFoldDB" id="A0A4U1C5Z0"/>
<reference evidence="11 12" key="1">
    <citation type="submission" date="2019-04" db="EMBL/GenBank/DDBJ databases">
        <title>Pedobacter sp. AR-2-6 sp. nov., isolated from Arctic soil.</title>
        <authorList>
            <person name="Dahal R.H."/>
            <person name="Kim D.-U."/>
        </authorList>
    </citation>
    <scope>NUCLEOTIDE SEQUENCE [LARGE SCALE GENOMIC DNA]</scope>
    <source>
        <strain evidence="11 12">AR-2-6</strain>
    </source>
</reference>
<dbReference type="Pfam" id="PF02838">
    <property type="entry name" value="Glyco_hydro_20b"/>
    <property type="match status" value="1"/>
</dbReference>
<dbReference type="InterPro" id="IPR004866">
    <property type="entry name" value="CHB/HEX_N_dom"/>
</dbReference>
<protein>
    <recommendedName>
        <fullName evidence="3">beta-N-acetylhexosaminidase</fullName>
        <ecNumber evidence="3">3.2.1.52</ecNumber>
    </recommendedName>
    <alternativeName>
        <fullName evidence="6">Beta-N-acetylhexosaminidase</fullName>
    </alternativeName>
    <alternativeName>
        <fullName evidence="7">N-acetyl-beta-glucosaminidase</fullName>
    </alternativeName>
</protein>
<evidence type="ECO:0000256" key="1">
    <source>
        <dbReference type="ARBA" id="ARBA00001231"/>
    </source>
</evidence>
<dbReference type="Pfam" id="PF03174">
    <property type="entry name" value="CHB_HEX_C"/>
    <property type="match status" value="1"/>
</dbReference>
<dbReference type="SUPFAM" id="SSF81296">
    <property type="entry name" value="E set domains"/>
    <property type="match status" value="1"/>
</dbReference>
<evidence type="ECO:0000256" key="7">
    <source>
        <dbReference type="ARBA" id="ARBA00033000"/>
    </source>
</evidence>
<dbReference type="InterPro" id="IPR015882">
    <property type="entry name" value="HEX_bac_N"/>
</dbReference>
<keyword evidence="9" id="KW-0732">Signal</keyword>
<evidence type="ECO:0000259" key="10">
    <source>
        <dbReference type="SMART" id="SM01081"/>
    </source>
</evidence>
<keyword evidence="4" id="KW-0378">Hydrolase</keyword>
<dbReference type="Gene3D" id="2.60.40.290">
    <property type="match status" value="1"/>
</dbReference>
<dbReference type="EMBL" id="SWBO01000006">
    <property type="protein sequence ID" value="TKB99673.1"/>
    <property type="molecule type" value="Genomic_DNA"/>
</dbReference>
<keyword evidence="12" id="KW-1185">Reference proteome</keyword>
<evidence type="ECO:0000313" key="11">
    <source>
        <dbReference type="EMBL" id="TKB99673.1"/>
    </source>
</evidence>
<evidence type="ECO:0000256" key="4">
    <source>
        <dbReference type="ARBA" id="ARBA00022801"/>
    </source>
</evidence>
<organism evidence="11 12">
    <name type="scientific">Pedobacter cryotolerans</name>
    <dbReference type="NCBI Taxonomy" id="2571270"/>
    <lineage>
        <taxon>Bacteria</taxon>
        <taxon>Pseudomonadati</taxon>
        <taxon>Bacteroidota</taxon>
        <taxon>Sphingobacteriia</taxon>
        <taxon>Sphingobacteriales</taxon>
        <taxon>Sphingobacteriaceae</taxon>
        <taxon>Pedobacter</taxon>
    </lineage>
</organism>
<feature type="active site" description="Proton donor" evidence="8">
    <location>
        <position position="513"/>
    </location>
</feature>
<dbReference type="InterPro" id="IPR008965">
    <property type="entry name" value="CBM2/CBM3_carb-bd_dom_sf"/>
</dbReference>
<dbReference type="OrthoDB" id="1006965at2"/>
<dbReference type="InterPro" id="IPR015883">
    <property type="entry name" value="Glyco_hydro_20_cat"/>
</dbReference>
<dbReference type="CDD" id="cd02847">
    <property type="entry name" value="E_set_Chitobiase_C"/>
    <property type="match status" value="1"/>
</dbReference>
<feature type="signal peptide" evidence="9">
    <location>
        <begin position="1"/>
        <end position="20"/>
    </location>
</feature>
<dbReference type="Pfam" id="PF00728">
    <property type="entry name" value="Glyco_hydro_20"/>
    <property type="match status" value="1"/>
</dbReference>
<evidence type="ECO:0000256" key="8">
    <source>
        <dbReference type="PIRSR" id="PIRSR625705-1"/>
    </source>
</evidence>
<keyword evidence="5" id="KW-0326">Glycosidase</keyword>
<evidence type="ECO:0000256" key="6">
    <source>
        <dbReference type="ARBA" id="ARBA00030512"/>
    </source>
</evidence>
<evidence type="ECO:0000256" key="3">
    <source>
        <dbReference type="ARBA" id="ARBA00012663"/>
    </source>
</evidence>
<dbReference type="GO" id="GO:0030247">
    <property type="term" value="F:polysaccharide binding"/>
    <property type="evidence" value="ECO:0007669"/>
    <property type="project" value="InterPro"/>
</dbReference>
<dbReference type="InterPro" id="IPR014756">
    <property type="entry name" value="Ig_E-set"/>
</dbReference>
<feature type="chain" id="PRO_5020409323" description="beta-N-acetylhexosaminidase" evidence="9">
    <location>
        <begin position="21"/>
        <end position="840"/>
    </location>
</feature>
<dbReference type="SUPFAM" id="SSF51445">
    <property type="entry name" value="(Trans)glycosidases"/>
    <property type="match status" value="1"/>
</dbReference>
<dbReference type="SUPFAM" id="SSF49384">
    <property type="entry name" value="Carbohydrate-binding domain"/>
    <property type="match status" value="1"/>
</dbReference>
<dbReference type="InterPro" id="IPR013783">
    <property type="entry name" value="Ig-like_fold"/>
</dbReference>
<dbReference type="GO" id="GO:0016020">
    <property type="term" value="C:membrane"/>
    <property type="evidence" value="ECO:0007669"/>
    <property type="project" value="TreeGrafter"/>
</dbReference>
<accession>A0A4U1C5Z0</accession>
<dbReference type="InterPro" id="IPR004867">
    <property type="entry name" value="CHB_C_dom"/>
</dbReference>
<dbReference type="Gene3D" id="3.20.20.80">
    <property type="entry name" value="Glycosidases"/>
    <property type="match status" value="1"/>
</dbReference>
<dbReference type="Gene3D" id="2.60.40.10">
    <property type="entry name" value="Immunoglobulins"/>
    <property type="match status" value="1"/>
</dbReference>
<dbReference type="SMART" id="SM01081">
    <property type="entry name" value="CHB_HEX"/>
    <property type="match status" value="1"/>
</dbReference>
<dbReference type="RefSeq" id="WP_136877366.1">
    <property type="nucleotide sequence ID" value="NZ_SWBO01000006.1"/>
</dbReference>
<name>A0A4U1C5Z0_9SPHI</name>
<dbReference type="InterPro" id="IPR017853">
    <property type="entry name" value="GH"/>
</dbReference>
<comment type="catalytic activity">
    <reaction evidence="1">
        <text>Hydrolysis of terminal non-reducing N-acetyl-D-hexosamine residues in N-acetyl-beta-D-hexosaminides.</text>
        <dbReference type="EC" id="3.2.1.52"/>
    </reaction>
</comment>
<dbReference type="InterPro" id="IPR025705">
    <property type="entry name" value="Beta_hexosaminidase_sua/sub"/>
</dbReference>
<dbReference type="GO" id="GO:0004563">
    <property type="term" value="F:beta-N-acetylhexosaminidase activity"/>
    <property type="evidence" value="ECO:0007669"/>
    <property type="project" value="UniProtKB-EC"/>
</dbReference>
<gene>
    <name evidence="11" type="ORF">FA045_12255</name>
</gene>
<comment type="caution">
    <text evidence="11">The sequence shown here is derived from an EMBL/GenBank/DDBJ whole genome shotgun (WGS) entry which is preliminary data.</text>
</comment>
<sequence length="840" mass="95356">MKKILLIAFILCFQILNTKAQQSFKPADLFVEWQLLENDYQNKAQFLASFTLTNKGKAAIDLNDFKLYFSYPRVINKVTSNNAKFENLSGEFCRIVFDENIKSIKNGEKITIEYIANGKSKNYTDAPSGLYIVFNKQPEQGHPIVNFKSNYLVEKELAQLKLDPAKVFEKNKLVSDLPVESLVPILPSPNEYQATKGIFSLTKNTSINFDPFFKNEADLFNEELYQLLGSKLSSSKAENGIVFKKIEGLADEAYELKVTANQIEIAASSTNGAFYGVQSLKMMMPPNSWAKKQSEINIPCAEVKDAPRFGYRSFMLDVARNFQTKEQVLKVLDLLALYKINTLHFHLNDDEGWRLEIPSLPELTTVGSTRAHTLNDQKSLHPSYGSGALPNTFPGSGFYSKADFIEILKYAMARHIKVIPEIETPGHARAAIKAMDARYEKYKNTDLTLAKQYLLRDTLDQSVYKSVQGFKDNVMNIAIPSTYTFIEKVVDEVKQMYNLANAPLKTIHIGGDEVPNGVWEKSPAIAALMQKENIKNYNDLWYFHLSKVNQILKKNNLYLSGWEEVAMRKTTLDGATKYLANPDFTTQNFHAYVWNNVWGWGQEDLAYRLANAGYKVVLSAVTNFYFDLAYEQDADEPGLYWGSFVDVNKPFEFIPLDYYKSAKEDVQGNPVEPKIFDNKERLTEYGASNIVGIQGQIWSEKIRGAEQLEYMLLPKLLGLAERAWAKNPTWATEKDSILANQNYLKDWSWFSNLLGKREFTRLNHYAGGLNYRIPTVGVKLEDGKVHANTQFPGLVIKYTLDGSTPTLKSKTYTMPITQSGLMKFKAFNSSVRGGRTIVIK</sequence>
<dbReference type="InterPro" id="IPR029018">
    <property type="entry name" value="Hex-like_dom2"/>
</dbReference>
<proteinExistence type="inferred from homology"/>
<dbReference type="SUPFAM" id="SSF55545">
    <property type="entry name" value="beta-N-acetylhexosaminidase-like domain"/>
    <property type="match status" value="1"/>
</dbReference>
<dbReference type="GO" id="GO:0030203">
    <property type="term" value="P:glycosaminoglycan metabolic process"/>
    <property type="evidence" value="ECO:0007669"/>
    <property type="project" value="TreeGrafter"/>
</dbReference>
<dbReference type="Pfam" id="PF03173">
    <property type="entry name" value="CHB_HEX"/>
    <property type="match status" value="1"/>
</dbReference>
<feature type="domain" description="Chitobiase/beta-hexosaminidases N-terminal" evidence="10">
    <location>
        <begin position="27"/>
        <end position="180"/>
    </location>
</feature>
<dbReference type="Proteomes" id="UP000310477">
    <property type="component" value="Unassembled WGS sequence"/>
</dbReference>
<dbReference type="PRINTS" id="PR00738">
    <property type="entry name" value="GLHYDRLASE20"/>
</dbReference>
<dbReference type="InterPro" id="IPR012291">
    <property type="entry name" value="CBM2_carb-bd_dom_sf"/>
</dbReference>